<gene>
    <name evidence="18" type="primary">LOC106465037</name>
</gene>
<feature type="domain" description="Glycosyl hydrolase family 13 catalytic" evidence="16">
    <location>
        <begin position="156"/>
        <end position="550"/>
    </location>
</feature>
<keyword evidence="9" id="KW-0106">Calcium</keyword>
<evidence type="ECO:0000256" key="3">
    <source>
        <dbReference type="ARBA" id="ARBA00001923"/>
    </source>
</evidence>
<accession>A0ABM1BF16</accession>
<dbReference type="Proteomes" id="UP000694941">
    <property type="component" value="Unplaced"/>
</dbReference>
<evidence type="ECO:0000256" key="1">
    <source>
        <dbReference type="ARBA" id="ARBA00000548"/>
    </source>
</evidence>
<dbReference type="InterPro" id="IPR013780">
    <property type="entry name" value="Glyco_hydro_b"/>
</dbReference>
<keyword evidence="10" id="KW-0868">Chloride</keyword>
<protein>
    <recommendedName>
        <fullName evidence="6 14">Alpha-amylase</fullName>
        <ecNumber evidence="6 14">3.2.1.1</ecNumber>
    </recommendedName>
</protein>
<dbReference type="SUPFAM" id="SSF51445">
    <property type="entry name" value="(Trans)glycosidases"/>
    <property type="match status" value="1"/>
</dbReference>
<evidence type="ECO:0000256" key="14">
    <source>
        <dbReference type="RuleBase" id="RU361134"/>
    </source>
</evidence>
<feature type="domain" description="Alpha-amylase C-terminal" evidence="15">
    <location>
        <begin position="559"/>
        <end position="647"/>
    </location>
</feature>
<evidence type="ECO:0000256" key="12">
    <source>
        <dbReference type="ARBA" id="ARBA00023295"/>
    </source>
</evidence>
<keyword evidence="11 14" id="KW-0119">Carbohydrate metabolism</keyword>
<dbReference type="InterPro" id="IPR006046">
    <property type="entry name" value="Alpha_amylase"/>
</dbReference>
<dbReference type="EC" id="3.2.1.1" evidence="6 14"/>
<evidence type="ECO:0000256" key="6">
    <source>
        <dbReference type="ARBA" id="ARBA00012595"/>
    </source>
</evidence>
<comment type="cofactor">
    <cofactor evidence="3">
        <name>chloride</name>
        <dbReference type="ChEBI" id="CHEBI:17996"/>
    </cofactor>
</comment>
<evidence type="ECO:0000259" key="16">
    <source>
        <dbReference type="SMART" id="SM00642"/>
    </source>
</evidence>
<evidence type="ECO:0000256" key="4">
    <source>
        <dbReference type="ARBA" id="ARBA00008061"/>
    </source>
</evidence>
<organism evidence="17 18">
    <name type="scientific">Limulus polyphemus</name>
    <name type="common">Atlantic horseshoe crab</name>
    <dbReference type="NCBI Taxonomy" id="6850"/>
    <lineage>
        <taxon>Eukaryota</taxon>
        <taxon>Metazoa</taxon>
        <taxon>Ecdysozoa</taxon>
        <taxon>Arthropoda</taxon>
        <taxon>Chelicerata</taxon>
        <taxon>Merostomata</taxon>
        <taxon>Xiphosura</taxon>
        <taxon>Limulidae</taxon>
        <taxon>Limulus</taxon>
    </lineage>
</organism>
<keyword evidence="8 14" id="KW-0378">Hydrolase</keyword>
<evidence type="ECO:0000256" key="13">
    <source>
        <dbReference type="RuleBase" id="RU003615"/>
    </source>
</evidence>
<dbReference type="PANTHER" id="PTHR43447">
    <property type="entry name" value="ALPHA-AMYLASE"/>
    <property type="match status" value="1"/>
</dbReference>
<evidence type="ECO:0000313" key="18">
    <source>
        <dbReference type="RefSeq" id="XP_013780681.1"/>
    </source>
</evidence>
<dbReference type="RefSeq" id="XP_013780681.1">
    <property type="nucleotide sequence ID" value="XM_013925227.2"/>
</dbReference>
<sequence length="649" mass="73927">MSKPVVVLIYFYYFAIQINATNNKYTALISNGVCEISVYQNMTFLNGEKEERCSRVNTSEGYEKCACRTYRSFQPIFDSCSHFDVDDGDTSKEKSKISASSSSTSRQRISIRLPGSLYRIQFRFQRWRDVALRGIKGIGAQAPGPYHDIKATDGRTVIVHLFEWTWSAVADECERFLGPAGYAGVQISPPNEHAIVMSPYWNVKVKRPWYERYRPVSYRIVTRSGEEEQYADMVRRCNIAGVRIYVDVVLNHMSSYMDEQISSGGSYFDPKIPLYESVPYGPHHFNSRRKCGTRSGNIENFQDVCQLRNCRLLTLNDLDQSEEHVRVKMVGYMNHMIELGVAGFRIDAAKHMWPRDLHIIFDRLNNLTTEFFLPSTRPFIYQEVIDTGDDPISAGEYTRLGRVTEFNYGIVVGQVLLKQRGLKLSHLKTFGQRWGLLPSHHALAFVDNHDNQRGHGSGQQYHVLTFRDGQLYKMGVIFMLAWPYGVARIMSSYWWDQDIQEGQDQNDWVGPPHDTAWNISPPEINPDGTCTNGWICEHRWMEISNMVIFRNVVANEPVLNWWDNGNHQIAFSRGNSGFIVINNDSTDIDRTFFTGLPPGMYCDIISGKVTAAGCSGQTVEVNESGMSRIVVSVATNVPVVAIHLQAKLV</sequence>
<evidence type="ECO:0000256" key="7">
    <source>
        <dbReference type="ARBA" id="ARBA00022723"/>
    </source>
</evidence>
<evidence type="ECO:0000256" key="10">
    <source>
        <dbReference type="ARBA" id="ARBA00023214"/>
    </source>
</evidence>
<dbReference type="Pfam" id="PF02806">
    <property type="entry name" value="Alpha-amylase_C"/>
    <property type="match status" value="1"/>
</dbReference>
<comment type="similarity">
    <text evidence="4 13">Belongs to the glycosyl hydrolase 13 family.</text>
</comment>
<evidence type="ECO:0000256" key="9">
    <source>
        <dbReference type="ARBA" id="ARBA00022837"/>
    </source>
</evidence>
<dbReference type="CDD" id="cd11317">
    <property type="entry name" value="AmyAc_bac_euk_AmyA"/>
    <property type="match status" value="1"/>
</dbReference>
<dbReference type="SMART" id="SM00632">
    <property type="entry name" value="Aamy_C"/>
    <property type="match status" value="1"/>
</dbReference>
<reference evidence="18" key="1">
    <citation type="submission" date="2025-08" db="UniProtKB">
        <authorList>
            <consortium name="RefSeq"/>
        </authorList>
    </citation>
    <scope>IDENTIFICATION</scope>
    <source>
        <tissue evidence="18">Muscle</tissue>
    </source>
</reference>
<evidence type="ECO:0000256" key="2">
    <source>
        <dbReference type="ARBA" id="ARBA00001913"/>
    </source>
</evidence>
<evidence type="ECO:0000256" key="11">
    <source>
        <dbReference type="ARBA" id="ARBA00023277"/>
    </source>
</evidence>
<evidence type="ECO:0000256" key="8">
    <source>
        <dbReference type="ARBA" id="ARBA00022801"/>
    </source>
</evidence>
<keyword evidence="12 14" id="KW-0326">Glycosidase</keyword>
<name>A0ABM1BF16_LIMPO</name>
<comment type="cofactor">
    <cofactor evidence="2">
        <name>Ca(2+)</name>
        <dbReference type="ChEBI" id="CHEBI:29108"/>
    </cofactor>
</comment>
<keyword evidence="7" id="KW-0479">Metal-binding</keyword>
<evidence type="ECO:0000313" key="17">
    <source>
        <dbReference type="Proteomes" id="UP000694941"/>
    </source>
</evidence>
<dbReference type="InterPro" id="IPR031319">
    <property type="entry name" value="A-amylase_C"/>
</dbReference>
<dbReference type="InterPro" id="IPR006047">
    <property type="entry name" value="GH13_cat_dom"/>
</dbReference>
<comment type="subunit">
    <text evidence="5">Monomer.</text>
</comment>
<dbReference type="InterPro" id="IPR006048">
    <property type="entry name" value="A-amylase/branching_C"/>
</dbReference>
<dbReference type="Gene3D" id="3.20.20.80">
    <property type="entry name" value="Glycosidases"/>
    <property type="match status" value="1"/>
</dbReference>
<keyword evidence="17" id="KW-1185">Reference proteome</keyword>
<dbReference type="GeneID" id="106465037"/>
<dbReference type="SMART" id="SM00642">
    <property type="entry name" value="Aamy"/>
    <property type="match status" value="1"/>
</dbReference>
<dbReference type="SUPFAM" id="SSF51011">
    <property type="entry name" value="Glycosyl hydrolase domain"/>
    <property type="match status" value="1"/>
</dbReference>
<comment type="catalytic activity">
    <reaction evidence="1 14">
        <text>Endohydrolysis of (1-&gt;4)-alpha-D-glucosidic linkages in polysaccharides containing three or more (1-&gt;4)-alpha-linked D-glucose units.</text>
        <dbReference type="EC" id="3.2.1.1"/>
    </reaction>
</comment>
<dbReference type="PRINTS" id="PR00110">
    <property type="entry name" value="ALPHAAMYLASE"/>
</dbReference>
<evidence type="ECO:0000256" key="5">
    <source>
        <dbReference type="ARBA" id="ARBA00011245"/>
    </source>
</evidence>
<proteinExistence type="inferred from homology"/>
<dbReference type="InterPro" id="IPR017853">
    <property type="entry name" value="GH"/>
</dbReference>
<dbReference type="Pfam" id="PF00128">
    <property type="entry name" value="Alpha-amylase"/>
    <property type="match status" value="1"/>
</dbReference>
<dbReference type="Gene3D" id="2.60.40.1180">
    <property type="entry name" value="Golgi alpha-mannosidase II"/>
    <property type="match status" value="1"/>
</dbReference>
<evidence type="ECO:0000259" key="15">
    <source>
        <dbReference type="SMART" id="SM00632"/>
    </source>
</evidence>